<dbReference type="Gene3D" id="1.10.287.130">
    <property type="match status" value="1"/>
</dbReference>
<evidence type="ECO:0000259" key="10">
    <source>
        <dbReference type="PROSITE" id="PS50112"/>
    </source>
</evidence>
<dbReference type="Proteomes" id="UP000176944">
    <property type="component" value="Chromosome"/>
</dbReference>
<dbReference type="GO" id="GO:0000155">
    <property type="term" value="F:phosphorelay sensor kinase activity"/>
    <property type="evidence" value="ECO:0007669"/>
    <property type="project" value="InterPro"/>
</dbReference>
<sequence>MINTEQNHAPIILVADDDTQTRKMLRAIMENEGYNVEDVGDGEQCLAAYTELKPDIVLLDAMMPVMDGFMCCAQIQKLLKNESTPVLMITGLNDQASVDWAFEVGATDYITKPIQPSVLRQRVRRLIEANRAEKTLREREKQYRSVVESVKEVFFQIDATGHWIFLNSAWTTFTGFTVEESLGKNCLKFIDPDDQQRYQQLWQSLVKGEKDSFKHEIRYVTKTGKCRWGEINIHSSLIIDGVVTGFSGMLQDTTELRKAQALEKEKIKLEADIQERERRSEIIRKSLEQEKELSELKSRVISTISHEFRTPLMMIQSSTELLAKYSDKLSDDKKLKHFQQIGWAVEHMNQLLTNVIFLDKTESGELDCHPEYLNLDKLCQKIINNLQLTLTSDYKIYFSTQSNSSQVNLDEQLVGQILTNILSNAVKYSPQGGIIKFDVFCQPEQAILTIRDSGIGIPPKEKQRVFESFYRATNVGAIKGTGLGLAIAKKCVELHRGKINLDSEVGVGTKFQVILPYLD</sequence>
<evidence type="ECO:0000259" key="9">
    <source>
        <dbReference type="PROSITE" id="PS50110"/>
    </source>
</evidence>
<dbReference type="GO" id="GO:0006355">
    <property type="term" value="P:regulation of DNA-templated transcription"/>
    <property type="evidence" value="ECO:0007669"/>
    <property type="project" value="InterPro"/>
</dbReference>
<dbReference type="SMART" id="SM00448">
    <property type="entry name" value="REC"/>
    <property type="match status" value="1"/>
</dbReference>
<dbReference type="InterPro" id="IPR004358">
    <property type="entry name" value="Sig_transdc_His_kin-like_C"/>
</dbReference>
<keyword evidence="5" id="KW-0418">Kinase</keyword>
<keyword evidence="4" id="KW-0808">Transferase</keyword>
<dbReference type="SMART" id="SM00086">
    <property type="entry name" value="PAC"/>
    <property type="match status" value="1"/>
</dbReference>
<evidence type="ECO:0000256" key="5">
    <source>
        <dbReference type="ARBA" id="ARBA00022777"/>
    </source>
</evidence>
<dbReference type="InterPro" id="IPR001789">
    <property type="entry name" value="Sig_transdc_resp-reg_receiver"/>
</dbReference>
<dbReference type="Pfam" id="PF00512">
    <property type="entry name" value="HisKA"/>
    <property type="match status" value="1"/>
</dbReference>
<dbReference type="InterPro" id="IPR003594">
    <property type="entry name" value="HATPase_dom"/>
</dbReference>
<dbReference type="SMART" id="SM00387">
    <property type="entry name" value="HATPase_c"/>
    <property type="match status" value="1"/>
</dbReference>
<evidence type="ECO:0000313" key="13">
    <source>
        <dbReference type="Proteomes" id="UP000176944"/>
    </source>
</evidence>
<dbReference type="SMART" id="SM00091">
    <property type="entry name" value="PAS"/>
    <property type="match status" value="1"/>
</dbReference>
<dbReference type="PROSITE" id="PS50113">
    <property type="entry name" value="PAC"/>
    <property type="match status" value="1"/>
</dbReference>
<keyword evidence="3 7" id="KW-0597">Phosphoprotein</keyword>
<feature type="domain" description="Histidine kinase" evidence="8">
    <location>
        <begin position="303"/>
        <end position="519"/>
    </location>
</feature>
<evidence type="ECO:0000256" key="3">
    <source>
        <dbReference type="ARBA" id="ARBA00022553"/>
    </source>
</evidence>
<dbReference type="InterPro" id="IPR035965">
    <property type="entry name" value="PAS-like_dom_sf"/>
</dbReference>
<evidence type="ECO:0000259" key="8">
    <source>
        <dbReference type="PROSITE" id="PS50109"/>
    </source>
</evidence>
<keyword evidence="6" id="KW-0902">Two-component regulatory system</keyword>
<dbReference type="SUPFAM" id="SSF55785">
    <property type="entry name" value="PYP-like sensor domain (PAS domain)"/>
    <property type="match status" value="1"/>
</dbReference>
<dbReference type="PANTHER" id="PTHR43547:SF2">
    <property type="entry name" value="HYBRID SIGNAL TRANSDUCTION HISTIDINE KINASE C"/>
    <property type="match status" value="1"/>
</dbReference>
<dbReference type="InterPro" id="IPR013767">
    <property type="entry name" value="PAS_fold"/>
</dbReference>
<feature type="modified residue" description="4-aspartylphosphate" evidence="7">
    <location>
        <position position="60"/>
    </location>
</feature>
<proteinExistence type="predicted"/>
<feature type="domain" description="Response regulatory" evidence="9">
    <location>
        <begin position="11"/>
        <end position="127"/>
    </location>
</feature>
<evidence type="ECO:0000256" key="1">
    <source>
        <dbReference type="ARBA" id="ARBA00000085"/>
    </source>
</evidence>
<evidence type="ECO:0000256" key="4">
    <source>
        <dbReference type="ARBA" id="ARBA00022679"/>
    </source>
</evidence>
<dbReference type="PROSITE" id="PS50110">
    <property type="entry name" value="RESPONSE_REGULATORY"/>
    <property type="match status" value="1"/>
</dbReference>
<dbReference type="InterPro" id="IPR001610">
    <property type="entry name" value="PAC"/>
</dbReference>
<dbReference type="NCBIfam" id="TIGR00229">
    <property type="entry name" value="sensory_box"/>
    <property type="match status" value="1"/>
</dbReference>
<dbReference type="AlphaFoldDB" id="A0A1D9GAN2"/>
<protein>
    <recommendedName>
        <fullName evidence="2">histidine kinase</fullName>
        <ecNumber evidence="2">2.7.13.3</ecNumber>
    </recommendedName>
</protein>
<dbReference type="Pfam" id="PF00989">
    <property type="entry name" value="PAS"/>
    <property type="match status" value="1"/>
</dbReference>
<dbReference type="InterPro" id="IPR003661">
    <property type="entry name" value="HisK_dim/P_dom"/>
</dbReference>
<dbReference type="SMART" id="SM00388">
    <property type="entry name" value="HisKA"/>
    <property type="match status" value="1"/>
</dbReference>
<dbReference type="PANTHER" id="PTHR43547">
    <property type="entry name" value="TWO-COMPONENT HISTIDINE KINASE"/>
    <property type="match status" value="1"/>
</dbReference>
<dbReference type="PROSITE" id="PS50112">
    <property type="entry name" value="PAS"/>
    <property type="match status" value="1"/>
</dbReference>
<evidence type="ECO:0000256" key="2">
    <source>
        <dbReference type="ARBA" id="ARBA00012438"/>
    </source>
</evidence>
<evidence type="ECO:0000313" key="12">
    <source>
        <dbReference type="EMBL" id="AOY84708.2"/>
    </source>
</evidence>
<dbReference type="Pfam" id="PF00072">
    <property type="entry name" value="Response_reg"/>
    <property type="match status" value="1"/>
</dbReference>
<evidence type="ECO:0000256" key="6">
    <source>
        <dbReference type="ARBA" id="ARBA00023012"/>
    </source>
</evidence>
<feature type="domain" description="PAS" evidence="10">
    <location>
        <begin position="139"/>
        <end position="209"/>
    </location>
</feature>
<dbReference type="Pfam" id="PF02518">
    <property type="entry name" value="HATPase_c"/>
    <property type="match status" value="1"/>
</dbReference>
<dbReference type="EC" id="2.7.13.3" evidence="2"/>
<accession>A0A1D9GAN2</accession>
<evidence type="ECO:0000256" key="7">
    <source>
        <dbReference type="PROSITE-ProRule" id="PRU00169"/>
    </source>
</evidence>
<dbReference type="InterPro" id="IPR036890">
    <property type="entry name" value="HATPase_C_sf"/>
</dbReference>
<name>A0A1D9GAN2_MOOP1</name>
<dbReference type="SUPFAM" id="SSF47384">
    <property type="entry name" value="Homodimeric domain of signal transducing histidine kinase"/>
    <property type="match status" value="1"/>
</dbReference>
<dbReference type="CDD" id="cd00082">
    <property type="entry name" value="HisKA"/>
    <property type="match status" value="1"/>
</dbReference>
<dbReference type="CDD" id="cd00075">
    <property type="entry name" value="HATPase"/>
    <property type="match status" value="1"/>
</dbReference>
<dbReference type="CDD" id="cd00130">
    <property type="entry name" value="PAS"/>
    <property type="match status" value="1"/>
</dbReference>
<reference evidence="13" key="1">
    <citation type="submission" date="2016-10" db="EMBL/GenBank/DDBJ databases">
        <title>Comparative genomics uncovers the prolific and rare metabolic potential of the cyanobacterial genus Moorea.</title>
        <authorList>
            <person name="Leao T."/>
            <person name="Castelao G."/>
            <person name="Korobeynikov A."/>
            <person name="Monroe E.A."/>
            <person name="Podell S."/>
            <person name="Glukhov E."/>
            <person name="Allen E."/>
            <person name="Gerwick W.H."/>
            <person name="Gerwick L."/>
        </authorList>
    </citation>
    <scope>NUCLEOTIDE SEQUENCE [LARGE SCALE GENOMIC DNA]</scope>
    <source>
        <strain evidence="13">JHB</strain>
    </source>
</reference>
<comment type="catalytic activity">
    <reaction evidence="1">
        <text>ATP + protein L-histidine = ADP + protein N-phospho-L-histidine.</text>
        <dbReference type="EC" id="2.7.13.3"/>
    </reaction>
</comment>
<evidence type="ECO:0000259" key="11">
    <source>
        <dbReference type="PROSITE" id="PS50113"/>
    </source>
</evidence>
<dbReference type="FunFam" id="3.30.565.10:FF:000006">
    <property type="entry name" value="Sensor histidine kinase WalK"/>
    <property type="match status" value="1"/>
</dbReference>
<feature type="domain" description="PAC" evidence="11">
    <location>
        <begin position="213"/>
        <end position="265"/>
    </location>
</feature>
<gene>
    <name evidence="12" type="ORF">BJP36_15760</name>
</gene>
<dbReference type="InterPro" id="IPR000700">
    <property type="entry name" value="PAS-assoc_C"/>
</dbReference>
<dbReference type="PROSITE" id="PS50109">
    <property type="entry name" value="HIS_KIN"/>
    <property type="match status" value="1"/>
</dbReference>
<dbReference type="EMBL" id="CP017708">
    <property type="protein sequence ID" value="AOY84708.2"/>
    <property type="molecule type" value="Genomic_DNA"/>
</dbReference>
<dbReference type="Gene3D" id="3.30.565.10">
    <property type="entry name" value="Histidine kinase-like ATPase, C-terminal domain"/>
    <property type="match status" value="1"/>
</dbReference>
<dbReference type="Gene3D" id="3.30.450.20">
    <property type="entry name" value="PAS domain"/>
    <property type="match status" value="1"/>
</dbReference>
<dbReference type="PRINTS" id="PR00344">
    <property type="entry name" value="BCTRLSENSOR"/>
</dbReference>
<dbReference type="InterPro" id="IPR000014">
    <property type="entry name" value="PAS"/>
</dbReference>
<dbReference type="SUPFAM" id="SSF55874">
    <property type="entry name" value="ATPase domain of HSP90 chaperone/DNA topoisomerase II/histidine kinase"/>
    <property type="match status" value="1"/>
</dbReference>
<dbReference type="Gene3D" id="3.40.50.2300">
    <property type="match status" value="1"/>
</dbReference>
<dbReference type="InterPro" id="IPR036097">
    <property type="entry name" value="HisK_dim/P_sf"/>
</dbReference>
<dbReference type="SUPFAM" id="SSF52172">
    <property type="entry name" value="CheY-like"/>
    <property type="match status" value="1"/>
</dbReference>
<dbReference type="InterPro" id="IPR005467">
    <property type="entry name" value="His_kinase_dom"/>
</dbReference>
<organism evidence="12 13">
    <name type="scientific">Moorena producens (strain JHB)</name>
    <dbReference type="NCBI Taxonomy" id="1454205"/>
    <lineage>
        <taxon>Bacteria</taxon>
        <taxon>Bacillati</taxon>
        <taxon>Cyanobacteriota</taxon>
        <taxon>Cyanophyceae</taxon>
        <taxon>Coleofasciculales</taxon>
        <taxon>Coleofasciculaceae</taxon>
        <taxon>Moorena</taxon>
    </lineage>
</organism>
<dbReference type="InterPro" id="IPR011006">
    <property type="entry name" value="CheY-like_superfamily"/>
</dbReference>